<dbReference type="Pfam" id="PF00109">
    <property type="entry name" value="ketoacyl-synt"/>
    <property type="match status" value="1"/>
</dbReference>
<dbReference type="Pfam" id="PF16197">
    <property type="entry name" value="KAsynt_C_assoc"/>
    <property type="match status" value="1"/>
</dbReference>
<dbReference type="SMART" id="SM00825">
    <property type="entry name" value="PKS_KS"/>
    <property type="match status" value="1"/>
</dbReference>
<dbReference type="PANTHER" id="PTHR43775">
    <property type="entry name" value="FATTY ACID SYNTHASE"/>
    <property type="match status" value="1"/>
</dbReference>
<dbReference type="InterPro" id="IPR016039">
    <property type="entry name" value="Thiolase-like"/>
</dbReference>
<keyword evidence="7" id="KW-0378">Hydrolase</keyword>
<dbReference type="GO" id="GO:0004312">
    <property type="term" value="F:fatty acid synthase activity"/>
    <property type="evidence" value="ECO:0007669"/>
    <property type="project" value="UniProtKB-EC"/>
</dbReference>
<evidence type="ECO:0000256" key="13">
    <source>
        <dbReference type="ARBA" id="ARBA00023160"/>
    </source>
</evidence>
<dbReference type="GO" id="GO:0016787">
    <property type="term" value="F:hydrolase activity"/>
    <property type="evidence" value="ECO:0007669"/>
    <property type="project" value="UniProtKB-KW"/>
</dbReference>
<dbReference type="InterPro" id="IPR014043">
    <property type="entry name" value="Acyl_transferase_dom"/>
</dbReference>
<evidence type="ECO:0000256" key="12">
    <source>
        <dbReference type="ARBA" id="ARBA00023098"/>
    </source>
</evidence>
<dbReference type="PANTHER" id="PTHR43775:SF7">
    <property type="entry name" value="FATTY ACID SYNTHASE"/>
    <property type="match status" value="1"/>
</dbReference>
<dbReference type="EMBL" id="CAJPIZ010001641">
    <property type="protein sequence ID" value="CAG2103817.1"/>
    <property type="molecule type" value="Genomic_DNA"/>
</dbReference>
<evidence type="ECO:0000256" key="11">
    <source>
        <dbReference type="ARBA" id="ARBA00023027"/>
    </source>
</evidence>
<evidence type="ECO:0000256" key="1">
    <source>
        <dbReference type="ARBA" id="ARBA00012873"/>
    </source>
</evidence>
<dbReference type="Gene3D" id="3.30.70.3290">
    <property type="match status" value="1"/>
</dbReference>
<dbReference type="OrthoDB" id="6505209at2759"/>
<dbReference type="Proteomes" id="UP000759131">
    <property type="component" value="Unassembled WGS sequence"/>
</dbReference>
<keyword evidence="3" id="KW-0596">Phosphopantetheine</keyword>
<keyword evidence="4" id="KW-0444">Lipid biosynthesis</keyword>
<feature type="non-terminal residue" evidence="17">
    <location>
        <position position="1"/>
    </location>
</feature>
<dbReference type="EC" id="2.3.1.85" evidence="1"/>
<evidence type="ECO:0000256" key="10">
    <source>
        <dbReference type="ARBA" id="ARBA00023002"/>
    </source>
</evidence>
<organism evidence="17">
    <name type="scientific">Medioppia subpectinata</name>
    <dbReference type="NCBI Taxonomy" id="1979941"/>
    <lineage>
        <taxon>Eukaryota</taxon>
        <taxon>Metazoa</taxon>
        <taxon>Ecdysozoa</taxon>
        <taxon>Arthropoda</taxon>
        <taxon>Chelicerata</taxon>
        <taxon>Arachnida</taxon>
        <taxon>Acari</taxon>
        <taxon>Acariformes</taxon>
        <taxon>Sarcoptiformes</taxon>
        <taxon>Oribatida</taxon>
        <taxon>Brachypylina</taxon>
        <taxon>Oppioidea</taxon>
        <taxon>Oppiidae</taxon>
        <taxon>Medioppia</taxon>
    </lineage>
</organism>
<evidence type="ECO:0000259" key="16">
    <source>
        <dbReference type="PROSITE" id="PS52004"/>
    </source>
</evidence>
<dbReference type="InterPro" id="IPR032821">
    <property type="entry name" value="PKS_assoc"/>
</dbReference>
<evidence type="ECO:0000256" key="5">
    <source>
        <dbReference type="ARBA" id="ARBA00022553"/>
    </source>
</evidence>
<dbReference type="InterPro" id="IPR018201">
    <property type="entry name" value="Ketoacyl_synth_AS"/>
</dbReference>
<keyword evidence="8" id="KW-0276">Fatty acid metabolism</keyword>
<keyword evidence="11" id="KW-0520">NAD</keyword>
<evidence type="ECO:0000313" key="18">
    <source>
        <dbReference type="Proteomes" id="UP000759131"/>
    </source>
</evidence>
<evidence type="ECO:0000256" key="3">
    <source>
        <dbReference type="ARBA" id="ARBA00022450"/>
    </source>
</evidence>
<comment type="catalytic activity">
    <reaction evidence="15">
        <text>acetyl-CoA + n malonyl-CoA + 2n NADPH + 2n H(+) = a long-chain fatty acid + (n+1) CoA + n CO2 + 2n NADP(+).</text>
        <dbReference type="EC" id="2.3.1.85"/>
    </reaction>
</comment>
<dbReference type="InterPro" id="IPR016035">
    <property type="entry name" value="Acyl_Trfase/lysoPLipase"/>
</dbReference>
<keyword evidence="12" id="KW-0443">Lipid metabolism</keyword>
<evidence type="ECO:0000256" key="14">
    <source>
        <dbReference type="ARBA" id="ARBA00023268"/>
    </source>
</evidence>
<dbReference type="GO" id="GO:0006633">
    <property type="term" value="P:fatty acid biosynthetic process"/>
    <property type="evidence" value="ECO:0007669"/>
    <property type="project" value="UniProtKB-KW"/>
</dbReference>
<keyword evidence="10" id="KW-0560">Oxidoreductase</keyword>
<gene>
    <name evidence="17" type="ORF">OSB1V03_LOCUS3843</name>
</gene>
<dbReference type="GO" id="GO:0004315">
    <property type="term" value="F:3-oxoacyl-[acyl-carrier-protein] synthase activity"/>
    <property type="evidence" value="ECO:0007669"/>
    <property type="project" value="InterPro"/>
</dbReference>
<keyword evidence="5" id="KW-0597">Phosphoprotein</keyword>
<dbReference type="GO" id="GO:0016491">
    <property type="term" value="F:oxidoreductase activity"/>
    <property type="evidence" value="ECO:0007669"/>
    <property type="project" value="UniProtKB-KW"/>
</dbReference>
<dbReference type="PROSITE" id="PS52004">
    <property type="entry name" value="KS3_2"/>
    <property type="match status" value="1"/>
</dbReference>
<evidence type="ECO:0000256" key="4">
    <source>
        <dbReference type="ARBA" id="ARBA00022516"/>
    </source>
</evidence>
<evidence type="ECO:0000256" key="7">
    <source>
        <dbReference type="ARBA" id="ARBA00022801"/>
    </source>
</evidence>
<evidence type="ECO:0000256" key="15">
    <source>
        <dbReference type="ARBA" id="ARBA00044883"/>
    </source>
</evidence>
<dbReference type="Gene3D" id="3.40.47.10">
    <property type="match status" value="1"/>
</dbReference>
<dbReference type="InterPro" id="IPR020841">
    <property type="entry name" value="PKS_Beta-ketoAc_synthase_dom"/>
</dbReference>
<dbReference type="SUPFAM" id="SSF53901">
    <property type="entry name" value="Thiolase-like"/>
    <property type="match status" value="2"/>
</dbReference>
<feature type="domain" description="Ketosynthase family 3 (KS3)" evidence="16">
    <location>
        <begin position="1"/>
        <end position="264"/>
    </location>
</feature>
<dbReference type="Pfam" id="PF00698">
    <property type="entry name" value="Acyl_transf_1"/>
    <property type="match status" value="1"/>
</dbReference>
<protein>
    <recommendedName>
        <fullName evidence="2">Fatty acid synthase</fullName>
        <ecNumber evidence="1">2.3.1.85</ecNumber>
    </recommendedName>
</protein>
<proteinExistence type="predicted"/>
<dbReference type="InterPro" id="IPR050091">
    <property type="entry name" value="PKS_NRPS_Biosynth_Enz"/>
</dbReference>
<accession>A0A7R9KIE0</accession>
<keyword evidence="6" id="KW-0808">Transferase</keyword>
<keyword evidence="9" id="KW-0521">NADP</keyword>
<dbReference type="InterPro" id="IPR001227">
    <property type="entry name" value="Ac_transferase_dom_sf"/>
</dbReference>
<dbReference type="SUPFAM" id="SSF52151">
    <property type="entry name" value="FabD/lysophospholipase-like"/>
    <property type="match status" value="1"/>
</dbReference>
<sequence length="425" mass="46725">NRLSFMFDFHGPSMSIDVACAASMVALDLAVTDMRLGKCDNAIVAGVSVNLQPFTNHIYQVNGIGSKEGMSRVWDQDANGYVRGETVASLFLQKAPGAKRIYATVLHARTNIDGYKISGMFFPSSESQYDLMVTTYREAGVDPHDVNYFEGHGTGTKVGDPQEAKAILEAYCKDRATTLPVGLLKSNIGHGEGASGVASLAKLMIVYENKRIPANINMNTLKSDIATMCPPLVPVTKNRDYEPGIAGVNSFGIGGVNCHALFKPVAREPTKEDLNICDKIPRLVTVCGRTEEAINHIYEFIERNPTRTTKDFLALLGETVNPTQAIYSTGFPYRGSMLIKQGKQQAGRQYSRQVTKLESQKHRPICYFFSGMGSQWTGMAKSLMDVPVFAETIHMAADILKQFSIDLLYVLLSDDPRALDEKILQ</sequence>
<dbReference type="Pfam" id="PF02801">
    <property type="entry name" value="Ketoacyl-synt_C"/>
    <property type="match status" value="1"/>
</dbReference>
<dbReference type="CDD" id="cd00833">
    <property type="entry name" value="PKS"/>
    <property type="match status" value="1"/>
</dbReference>
<evidence type="ECO:0000256" key="2">
    <source>
        <dbReference type="ARBA" id="ARBA00018769"/>
    </source>
</evidence>
<name>A0A7R9KIE0_9ACAR</name>
<dbReference type="InterPro" id="IPR014030">
    <property type="entry name" value="Ketoacyl_synth_N"/>
</dbReference>
<dbReference type="PROSITE" id="PS00606">
    <property type="entry name" value="KS3_1"/>
    <property type="match status" value="1"/>
</dbReference>
<reference evidence="17" key="1">
    <citation type="submission" date="2020-11" db="EMBL/GenBank/DDBJ databases">
        <authorList>
            <person name="Tran Van P."/>
        </authorList>
    </citation>
    <scope>NUCLEOTIDE SEQUENCE</scope>
</reference>
<dbReference type="AlphaFoldDB" id="A0A7R9KIE0"/>
<keyword evidence="13" id="KW-0275">Fatty acid biosynthesis</keyword>
<dbReference type="Gene3D" id="3.40.366.10">
    <property type="entry name" value="Malonyl-Coenzyme A Acyl Carrier Protein, domain 2"/>
    <property type="match status" value="1"/>
</dbReference>
<evidence type="ECO:0000256" key="6">
    <source>
        <dbReference type="ARBA" id="ARBA00022679"/>
    </source>
</evidence>
<dbReference type="EMBL" id="OC856216">
    <property type="protein sequence ID" value="CAD7623387.1"/>
    <property type="molecule type" value="Genomic_DNA"/>
</dbReference>
<feature type="non-terminal residue" evidence="17">
    <location>
        <position position="425"/>
    </location>
</feature>
<evidence type="ECO:0000256" key="8">
    <source>
        <dbReference type="ARBA" id="ARBA00022832"/>
    </source>
</evidence>
<evidence type="ECO:0000313" key="17">
    <source>
        <dbReference type="EMBL" id="CAD7623387.1"/>
    </source>
</evidence>
<evidence type="ECO:0000256" key="9">
    <source>
        <dbReference type="ARBA" id="ARBA00022857"/>
    </source>
</evidence>
<keyword evidence="18" id="KW-1185">Reference proteome</keyword>
<keyword evidence="14" id="KW-0511">Multifunctional enzyme</keyword>
<dbReference type="InterPro" id="IPR014031">
    <property type="entry name" value="Ketoacyl_synth_C"/>
</dbReference>